<keyword evidence="7 12" id="KW-0812">Transmembrane</keyword>
<evidence type="ECO:0000313" key="13">
    <source>
        <dbReference type="EMBL" id="MBP2024041.1"/>
    </source>
</evidence>
<sequence>MNLTNIRNYVHKDNVRDVLLLALPAVGEMILYMLVWVLDTVMVGQYGGELAVSTVGISCEIAYTISNILIAQGLAVGITSIVARRYGAKEIDTAEEYATIGFSLGAFISVVATFCIFLFAEDLLTLAGAKPEVISYGVLYIHIVCIGLSFNMMTSMFAAIHRAYGNTKTPLIISSVVVLVNLVLDGVLIFGLFGAPELGIKGAAIATAIAHISGFLYAAIYTYKKSLIKIKLKYLKFFSFTRLKSLITLSIPASMQEAAYGISKLGTTFMIMYLGTTAFAANQITLTLESISFMPGWGFAVAATTLVGNKIGEKNFEKAKEYAYTSTILGIGVMLVFSLIFLSIPTELIKLFIASSETEVITLGAACLMIAAFEQPTMAVSMIMGGALKGFGDTRTPFVVAFITSWFIRLPLVYYFIYLNKMSITYFWWICVIQWTIDGLFLFIMFKKKFKSLEAYS</sequence>
<dbReference type="CDD" id="cd13137">
    <property type="entry name" value="MATE_NorM_like"/>
    <property type="match status" value="1"/>
</dbReference>
<dbReference type="PIRSF" id="PIRSF006603">
    <property type="entry name" value="DinF"/>
    <property type="match status" value="1"/>
</dbReference>
<proteinExistence type="predicted"/>
<comment type="function">
    <text evidence="1">Multidrug efflux pump.</text>
</comment>
<dbReference type="EMBL" id="JAGGLL010000046">
    <property type="protein sequence ID" value="MBP2024041.1"/>
    <property type="molecule type" value="Genomic_DNA"/>
</dbReference>
<feature type="transmembrane region" description="Helical" evidence="12">
    <location>
        <begin position="199"/>
        <end position="223"/>
    </location>
</feature>
<feature type="transmembrane region" description="Helical" evidence="12">
    <location>
        <begin position="321"/>
        <end position="341"/>
    </location>
</feature>
<accession>A0ABS4K8C9</accession>
<evidence type="ECO:0000256" key="12">
    <source>
        <dbReference type="SAM" id="Phobius"/>
    </source>
</evidence>
<keyword evidence="10 12" id="KW-0472">Membrane</keyword>
<dbReference type="PANTHER" id="PTHR43298:SF4">
    <property type="entry name" value="DRUG_SODIUM ANTIPORTER"/>
    <property type="match status" value="1"/>
</dbReference>
<evidence type="ECO:0000256" key="4">
    <source>
        <dbReference type="ARBA" id="ARBA00022448"/>
    </source>
</evidence>
<dbReference type="Proteomes" id="UP001519308">
    <property type="component" value="Unassembled WGS sequence"/>
</dbReference>
<evidence type="ECO:0000256" key="1">
    <source>
        <dbReference type="ARBA" id="ARBA00003408"/>
    </source>
</evidence>
<evidence type="ECO:0000256" key="9">
    <source>
        <dbReference type="ARBA" id="ARBA00023065"/>
    </source>
</evidence>
<feature type="transmembrane region" description="Helical" evidence="12">
    <location>
        <begin position="265"/>
        <end position="284"/>
    </location>
</feature>
<evidence type="ECO:0000256" key="6">
    <source>
        <dbReference type="ARBA" id="ARBA00022475"/>
    </source>
</evidence>
<feature type="transmembrane region" description="Helical" evidence="12">
    <location>
        <begin position="139"/>
        <end position="159"/>
    </location>
</feature>
<dbReference type="Pfam" id="PF01554">
    <property type="entry name" value="MatE"/>
    <property type="match status" value="2"/>
</dbReference>
<keyword evidence="8 12" id="KW-1133">Transmembrane helix</keyword>
<feature type="transmembrane region" description="Helical" evidence="12">
    <location>
        <begin position="398"/>
        <end position="420"/>
    </location>
</feature>
<feature type="transmembrane region" description="Helical" evidence="12">
    <location>
        <begin position="97"/>
        <end position="119"/>
    </location>
</feature>
<feature type="transmembrane region" description="Helical" evidence="12">
    <location>
        <begin position="18"/>
        <end position="38"/>
    </location>
</feature>
<evidence type="ECO:0000256" key="2">
    <source>
        <dbReference type="ARBA" id="ARBA00004651"/>
    </source>
</evidence>
<feature type="transmembrane region" description="Helical" evidence="12">
    <location>
        <begin position="426"/>
        <end position="446"/>
    </location>
</feature>
<dbReference type="InterPro" id="IPR002528">
    <property type="entry name" value="MATE_fam"/>
</dbReference>
<dbReference type="RefSeq" id="WP_021285000.1">
    <property type="nucleotide sequence ID" value="NZ_JAGGLL010000046.1"/>
</dbReference>
<dbReference type="InterPro" id="IPR048279">
    <property type="entry name" value="MdtK-like"/>
</dbReference>
<comment type="subcellular location">
    <subcellularLocation>
        <location evidence="2">Cell membrane</location>
        <topology evidence="2">Multi-pass membrane protein</topology>
    </subcellularLocation>
</comment>
<gene>
    <name evidence="13" type="ORF">J2Z44_003891</name>
</gene>
<keyword evidence="4" id="KW-0813">Transport</keyword>
<evidence type="ECO:0000256" key="5">
    <source>
        <dbReference type="ARBA" id="ARBA00022449"/>
    </source>
</evidence>
<feature type="transmembrane region" description="Helical" evidence="12">
    <location>
        <begin position="50"/>
        <end position="76"/>
    </location>
</feature>
<dbReference type="PANTHER" id="PTHR43298">
    <property type="entry name" value="MULTIDRUG RESISTANCE PROTEIN NORM-RELATED"/>
    <property type="match status" value="1"/>
</dbReference>
<name>A0ABS4K8C9_9CLOT</name>
<feature type="transmembrane region" description="Helical" evidence="12">
    <location>
        <begin position="361"/>
        <end position="386"/>
    </location>
</feature>
<evidence type="ECO:0000256" key="11">
    <source>
        <dbReference type="ARBA" id="ARBA00031636"/>
    </source>
</evidence>
<dbReference type="NCBIfam" id="TIGR00797">
    <property type="entry name" value="matE"/>
    <property type="match status" value="1"/>
</dbReference>
<keyword evidence="6" id="KW-1003">Cell membrane</keyword>
<dbReference type="InterPro" id="IPR050222">
    <property type="entry name" value="MATE_MdtK"/>
</dbReference>
<organism evidence="13 14">
    <name type="scientific">Clostridium punense</name>
    <dbReference type="NCBI Taxonomy" id="1054297"/>
    <lineage>
        <taxon>Bacteria</taxon>
        <taxon>Bacillati</taxon>
        <taxon>Bacillota</taxon>
        <taxon>Clostridia</taxon>
        <taxon>Eubacteriales</taxon>
        <taxon>Clostridiaceae</taxon>
        <taxon>Clostridium</taxon>
    </lineage>
</organism>
<reference evidence="13 14" key="1">
    <citation type="submission" date="2021-03" db="EMBL/GenBank/DDBJ databases">
        <title>Genomic Encyclopedia of Type Strains, Phase IV (KMG-IV): sequencing the most valuable type-strain genomes for metagenomic binning, comparative biology and taxonomic classification.</title>
        <authorList>
            <person name="Goeker M."/>
        </authorList>
    </citation>
    <scope>NUCLEOTIDE SEQUENCE [LARGE SCALE GENOMIC DNA]</scope>
    <source>
        <strain evidence="13 14">DSM 28650</strain>
    </source>
</reference>
<keyword evidence="9" id="KW-0406">Ion transport</keyword>
<comment type="caution">
    <text evidence="13">The sequence shown here is derived from an EMBL/GenBank/DDBJ whole genome shotgun (WGS) entry which is preliminary data.</text>
</comment>
<evidence type="ECO:0000256" key="8">
    <source>
        <dbReference type="ARBA" id="ARBA00022989"/>
    </source>
</evidence>
<feature type="transmembrane region" description="Helical" evidence="12">
    <location>
        <begin position="171"/>
        <end position="193"/>
    </location>
</feature>
<evidence type="ECO:0000256" key="10">
    <source>
        <dbReference type="ARBA" id="ARBA00023136"/>
    </source>
</evidence>
<evidence type="ECO:0000256" key="7">
    <source>
        <dbReference type="ARBA" id="ARBA00022692"/>
    </source>
</evidence>
<evidence type="ECO:0000256" key="3">
    <source>
        <dbReference type="ARBA" id="ARBA00020268"/>
    </source>
</evidence>
<protein>
    <recommendedName>
        <fullName evidence="3">Probable multidrug resistance protein NorM</fullName>
    </recommendedName>
    <alternativeName>
        <fullName evidence="11">Multidrug-efflux transporter</fullName>
    </alternativeName>
</protein>
<keyword evidence="14" id="KW-1185">Reference proteome</keyword>
<evidence type="ECO:0000313" key="14">
    <source>
        <dbReference type="Proteomes" id="UP001519308"/>
    </source>
</evidence>
<keyword evidence="5" id="KW-0050">Antiport</keyword>